<name>A0A1J5Q3F8_9ZZZZ</name>
<accession>A0A1J5Q3F8</accession>
<evidence type="ECO:0000313" key="1">
    <source>
        <dbReference type="EMBL" id="OIQ70405.1"/>
    </source>
</evidence>
<organism evidence="1">
    <name type="scientific">mine drainage metagenome</name>
    <dbReference type="NCBI Taxonomy" id="410659"/>
    <lineage>
        <taxon>unclassified sequences</taxon>
        <taxon>metagenomes</taxon>
        <taxon>ecological metagenomes</taxon>
    </lineage>
</organism>
<reference evidence="1" key="1">
    <citation type="submission" date="2016-10" db="EMBL/GenBank/DDBJ databases">
        <title>Sequence of Gallionella enrichment culture.</title>
        <authorList>
            <person name="Poehlein A."/>
            <person name="Muehling M."/>
            <person name="Daniel R."/>
        </authorList>
    </citation>
    <scope>NUCLEOTIDE SEQUENCE</scope>
</reference>
<proteinExistence type="predicted"/>
<dbReference type="AlphaFoldDB" id="A0A1J5Q3F8"/>
<protein>
    <submittedName>
        <fullName evidence="1">Uncharacterized protein</fullName>
    </submittedName>
</protein>
<sequence>MKLDPDQLQYRFRLLQIDIARLARQHAVKAQRRGEPARGGFSRQRLFPIQPVHADHQPLFALPPDNVGGLHAGVLHMRGNDGKILGIEGDQFEWGRHRITSILRMRNTRSSLIADTLDGCAARGQLLLEPFEPAVEMVDAVDHGLAFGGKACDDQ</sequence>
<dbReference type="EMBL" id="MLJW01004222">
    <property type="protein sequence ID" value="OIQ70405.1"/>
    <property type="molecule type" value="Genomic_DNA"/>
</dbReference>
<gene>
    <name evidence="1" type="ORF">GALL_479820</name>
</gene>
<comment type="caution">
    <text evidence="1">The sequence shown here is derived from an EMBL/GenBank/DDBJ whole genome shotgun (WGS) entry which is preliminary data.</text>
</comment>